<sequence length="67" mass="7837">MSYTTFHPVRKGPEFYFPTTLKPIDPKKSRLFRSFSSISSSIASEGLNHQVLEVSWLIFEEMRINRT</sequence>
<evidence type="ECO:0000313" key="1">
    <source>
        <dbReference type="EMBL" id="RZC63598.1"/>
    </source>
</evidence>
<reference evidence="1 2" key="1">
    <citation type="journal article" date="2018" name="Science">
        <title>The opium poppy genome and morphinan production.</title>
        <authorList>
            <person name="Guo L."/>
            <person name="Winzer T."/>
            <person name="Yang X."/>
            <person name="Li Y."/>
            <person name="Ning Z."/>
            <person name="He Z."/>
            <person name="Teodor R."/>
            <person name="Lu Y."/>
            <person name="Bowser T.A."/>
            <person name="Graham I.A."/>
            <person name="Ye K."/>
        </authorList>
    </citation>
    <scope>NUCLEOTIDE SEQUENCE [LARGE SCALE GENOMIC DNA]</scope>
    <source>
        <strain evidence="2">cv. HN1</strain>
        <tissue evidence="1">Leaves</tissue>
    </source>
</reference>
<organism evidence="1 2">
    <name type="scientific">Papaver somniferum</name>
    <name type="common">Opium poppy</name>
    <dbReference type="NCBI Taxonomy" id="3469"/>
    <lineage>
        <taxon>Eukaryota</taxon>
        <taxon>Viridiplantae</taxon>
        <taxon>Streptophyta</taxon>
        <taxon>Embryophyta</taxon>
        <taxon>Tracheophyta</taxon>
        <taxon>Spermatophyta</taxon>
        <taxon>Magnoliopsida</taxon>
        <taxon>Ranunculales</taxon>
        <taxon>Papaveraceae</taxon>
        <taxon>Papaveroideae</taxon>
        <taxon>Papaver</taxon>
    </lineage>
</organism>
<dbReference type="Gramene" id="RZC63598">
    <property type="protein sequence ID" value="RZC63598"/>
    <property type="gene ID" value="C5167_025326"/>
</dbReference>
<dbReference type="EMBL" id="CM010719">
    <property type="protein sequence ID" value="RZC63598.1"/>
    <property type="molecule type" value="Genomic_DNA"/>
</dbReference>
<name>A0A4Y7JUX0_PAPSO</name>
<keyword evidence="2" id="KW-1185">Reference proteome</keyword>
<dbReference type="Proteomes" id="UP000316621">
    <property type="component" value="Chromosome 5"/>
</dbReference>
<evidence type="ECO:0000313" key="2">
    <source>
        <dbReference type="Proteomes" id="UP000316621"/>
    </source>
</evidence>
<gene>
    <name evidence="1" type="ORF">C5167_025326</name>
</gene>
<proteinExistence type="predicted"/>
<dbReference type="AlphaFoldDB" id="A0A4Y7JUX0"/>
<accession>A0A4Y7JUX0</accession>
<protein>
    <submittedName>
        <fullName evidence="1">Uncharacterized protein</fullName>
    </submittedName>
</protein>